<dbReference type="AlphaFoldDB" id="A0A7S8F4L3"/>
<dbReference type="SUPFAM" id="SSF52091">
    <property type="entry name" value="SpoIIaa-like"/>
    <property type="match status" value="2"/>
</dbReference>
<keyword evidence="2" id="KW-1185">Reference proteome</keyword>
<gene>
    <name evidence="1" type="ORF">IRL76_00240</name>
</gene>
<evidence type="ECO:0000313" key="1">
    <source>
        <dbReference type="EMBL" id="QPC99057.1"/>
    </source>
</evidence>
<dbReference type="InterPro" id="IPR021866">
    <property type="entry name" value="SpoIIAA-like"/>
</dbReference>
<evidence type="ECO:0000313" key="2">
    <source>
        <dbReference type="Proteomes" id="UP000594459"/>
    </source>
</evidence>
<name>A0A7S8F4L3_9SPHN</name>
<dbReference type="Gene3D" id="3.40.50.10600">
    <property type="entry name" value="SpoIIaa-like domains"/>
    <property type="match status" value="2"/>
</dbReference>
<organism evidence="1 2">
    <name type="scientific">Qipengyuania soli</name>
    <dbReference type="NCBI Taxonomy" id="2782568"/>
    <lineage>
        <taxon>Bacteria</taxon>
        <taxon>Pseudomonadati</taxon>
        <taxon>Pseudomonadota</taxon>
        <taxon>Alphaproteobacteria</taxon>
        <taxon>Sphingomonadales</taxon>
        <taxon>Erythrobacteraceae</taxon>
        <taxon>Qipengyuania</taxon>
    </lineage>
</organism>
<dbReference type="Pfam" id="PF11964">
    <property type="entry name" value="SpoIIAA-like"/>
    <property type="match status" value="2"/>
</dbReference>
<dbReference type="InterPro" id="IPR036513">
    <property type="entry name" value="STAS_dom_sf"/>
</dbReference>
<sequence length="245" mass="28096">MIDIDLSHEEFVILRPKGALSEQDFADLAAAIDSRINETDRVPNLLISVEGLPHWDSVGALTRHFHFVKEHQKIVEKVAVVGDSPLLSLAPEIANLFTKATIRRFPSRKIEDAKAWLRASEDDPGRFEVIEGLPRDVIAVRAVGIITAQDYHDVLIPLVENRLKDHDKLKLLFVMGDDYTTFSGDAAWEDTKFDLRHVRDFTRIAMVTDVPWLVRTARIFRPIVPYTFEVFPMEKLEEAKDWIKR</sequence>
<dbReference type="EMBL" id="CP064654">
    <property type="protein sequence ID" value="QPC99057.1"/>
    <property type="molecule type" value="Genomic_DNA"/>
</dbReference>
<dbReference type="InterPro" id="IPR038396">
    <property type="entry name" value="SpoIIAA-like_sf"/>
</dbReference>
<proteinExistence type="predicted"/>
<protein>
    <submittedName>
        <fullName evidence="1">STAS/SEC14 domain-containing protein</fullName>
    </submittedName>
</protein>
<dbReference type="Proteomes" id="UP000594459">
    <property type="component" value="Chromosome"/>
</dbReference>
<dbReference type="RefSeq" id="WP_200982073.1">
    <property type="nucleotide sequence ID" value="NZ_CP064654.1"/>
</dbReference>
<dbReference type="KEGG" id="qso:IRL76_00240"/>
<reference evidence="1 2" key="1">
    <citation type="submission" date="2020-11" db="EMBL/GenBank/DDBJ databases">
        <title>The genome sequence of Erythrobacter sp. 6D36.</title>
        <authorList>
            <person name="Liu Y."/>
        </authorList>
    </citation>
    <scope>NUCLEOTIDE SEQUENCE [LARGE SCALE GENOMIC DNA]</scope>
    <source>
        <strain evidence="1 2">6D36</strain>
    </source>
</reference>
<accession>A0A7S8F4L3</accession>